<dbReference type="Pfam" id="PF13671">
    <property type="entry name" value="AAA_33"/>
    <property type="match status" value="1"/>
</dbReference>
<dbReference type="EMBL" id="QXIU01000153">
    <property type="protein sequence ID" value="RIE10099.1"/>
    <property type="molecule type" value="Genomic_DNA"/>
</dbReference>
<dbReference type="Proteomes" id="UP000266489">
    <property type="component" value="Unassembled WGS sequence"/>
</dbReference>
<accession>A0A398D995</accession>
<dbReference type="RefSeq" id="WP_119120032.1">
    <property type="nucleotide sequence ID" value="NZ_QXIT01000093.1"/>
</dbReference>
<keyword evidence="4" id="KW-1185">Reference proteome</keyword>
<dbReference type="PRINTS" id="PR00114">
    <property type="entry name" value="STPHPHTASE"/>
</dbReference>
<dbReference type="InterPro" id="IPR027417">
    <property type="entry name" value="P-loop_NTPase"/>
</dbReference>
<dbReference type="EMBL" id="QXIT01000093">
    <property type="protein sequence ID" value="RIE07684.1"/>
    <property type="molecule type" value="Genomic_DNA"/>
</dbReference>
<reference evidence="4 5" key="1">
    <citation type="submission" date="2018-09" db="EMBL/GenBank/DDBJ databases">
        <title>Discovery and Ecogenomic Context for Candidatus Cryosericales, a Global Caldiserica Order Active in Thawing Permafrost.</title>
        <authorList>
            <person name="Martinez M.A."/>
            <person name="Woodcroft B.J."/>
            <person name="Ignacio Espinoza J.C."/>
            <person name="Zayed A."/>
            <person name="Singleton C.M."/>
            <person name="Boyd J."/>
            <person name="Li Y.-F."/>
            <person name="Purvine S."/>
            <person name="Maughan H."/>
            <person name="Hodgkins S.B."/>
            <person name="Anderson D."/>
            <person name="Sederholm M."/>
            <person name="Temperton B."/>
            <person name="Saleska S.R."/>
            <person name="Tyson G.W."/>
            <person name="Rich V.I."/>
        </authorList>
    </citation>
    <scope>NUCLEOTIDE SEQUENCE [LARGE SCALE GENOMIC DNA]</scope>
    <source>
        <strain evidence="3 5">SMC5</strain>
        <strain evidence="2 4">SMC6</strain>
    </source>
</reference>
<dbReference type="PANTHER" id="PTHR42850">
    <property type="entry name" value="METALLOPHOSPHOESTERASE"/>
    <property type="match status" value="1"/>
</dbReference>
<protein>
    <submittedName>
        <fullName evidence="3">Phosphatase</fullName>
    </submittedName>
</protein>
<evidence type="ECO:0000313" key="2">
    <source>
        <dbReference type="EMBL" id="RIE07684.1"/>
    </source>
</evidence>
<name>A0A398D9C3_9BACT</name>
<dbReference type="AlphaFoldDB" id="A0A398D9C3"/>
<organism evidence="3 5">
    <name type="scientific">Candidatus Cryosericum odellii</name>
    <dbReference type="NCBI Taxonomy" id="2290917"/>
    <lineage>
        <taxon>Bacteria</taxon>
        <taxon>Pseudomonadati</taxon>
        <taxon>Caldisericota/Cryosericota group</taxon>
        <taxon>Candidatus Cryosericota</taxon>
        <taxon>Candidatus Cryosericia</taxon>
        <taxon>Candidatus Cryosericales</taxon>
        <taxon>Candidatus Cryosericaceae</taxon>
        <taxon>Candidatus Cryosericum</taxon>
    </lineage>
</organism>
<evidence type="ECO:0000259" key="1">
    <source>
        <dbReference type="Pfam" id="PF00149"/>
    </source>
</evidence>
<dbReference type="InterPro" id="IPR029052">
    <property type="entry name" value="Metallo-depent_PP-like"/>
</dbReference>
<dbReference type="InterPro" id="IPR004843">
    <property type="entry name" value="Calcineurin-like_PHP"/>
</dbReference>
<dbReference type="GO" id="GO:0005737">
    <property type="term" value="C:cytoplasm"/>
    <property type="evidence" value="ECO:0007669"/>
    <property type="project" value="TreeGrafter"/>
</dbReference>
<dbReference type="PANTHER" id="PTHR42850:SF7">
    <property type="entry name" value="BIS(5'-NUCLEOSYL)-TETRAPHOSPHATASE PRPE [ASYMMETRICAL]"/>
    <property type="match status" value="1"/>
</dbReference>
<dbReference type="SUPFAM" id="SSF56300">
    <property type="entry name" value="Metallo-dependent phosphatases"/>
    <property type="match status" value="1"/>
</dbReference>
<gene>
    <name evidence="3" type="ORF">SMC5_06340</name>
    <name evidence="2" type="ORF">SMC6_05630</name>
</gene>
<dbReference type="CDD" id="cd07423">
    <property type="entry name" value="MPP_Prp_like"/>
    <property type="match status" value="1"/>
</dbReference>
<dbReference type="InterPro" id="IPR041780">
    <property type="entry name" value="MPP_PrpE-like"/>
</dbReference>
<evidence type="ECO:0000313" key="4">
    <source>
        <dbReference type="Proteomes" id="UP000266260"/>
    </source>
</evidence>
<dbReference type="Gene3D" id="3.60.21.10">
    <property type="match status" value="1"/>
</dbReference>
<comment type="caution">
    <text evidence="3">The sequence shown here is derived from an EMBL/GenBank/DDBJ whole genome shotgun (WGS) entry which is preliminary data.</text>
</comment>
<dbReference type="Gene3D" id="3.40.50.300">
    <property type="entry name" value="P-loop containing nucleotide triphosphate hydrolases"/>
    <property type="match status" value="1"/>
</dbReference>
<feature type="domain" description="Calcineurin-like phosphoesterase" evidence="1">
    <location>
        <begin position="187"/>
        <end position="379"/>
    </location>
</feature>
<dbReference type="InterPro" id="IPR006186">
    <property type="entry name" value="Ser/Thr-sp_prot-phosphatase"/>
</dbReference>
<dbReference type="Proteomes" id="UP000266260">
    <property type="component" value="Unassembled WGS sequence"/>
</dbReference>
<dbReference type="Pfam" id="PF00149">
    <property type="entry name" value="Metallophos"/>
    <property type="match status" value="1"/>
</dbReference>
<evidence type="ECO:0000313" key="5">
    <source>
        <dbReference type="Proteomes" id="UP000266489"/>
    </source>
</evidence>
<sequence length="428" mass="45657">MTTQLSGPSIAQGALVVLIGPSGSGKSTFAQKHFKPAQIVSSDACRAMVADDEADQAATTAAFAVLHCIVEQRLHAGRLTVVDATNVQAKARRPLLELAARYHRPCAAILFELPPQVCKERNRQRVDRVVGDFVVDRQYAQAPVSEGVLSHEGFDPVIVLRSAEEADAFGAPACPSSSMRCDKTGSFDVIGDVHGCCDELLSLLRIMGYKVENPSALIPRITAPEGRTAVFVGDFTDRGPDNVRTLLVVIAMVRSGAALTVLGNHDDKLLRALQGAPVKISNGLDRTLQELGAAGEEMQALVREFLDGLPSHLILDGDALVVAHAGLPLEFHGIDSPRVRDVALFGTPTGQRDAFGLKVLADWAHAYKGDALVVWGHLPVAEAVWVGNTINIDTGCVHGGSLTALRYPERELVSVPAARVYSAPIKPL</sequence>
<dbReference type="InterPro" id="IPR050126">
    <property type="entry name" value="Ap4A_hydrolase"/>
</dbReference>
<dbReference type="OrthoDB" id="9779903at2"/>
<proteinExistence type="predicted"/>
<dbReference type="SUPFAM" id="SSF52540">
    <property type="entry name" value="P-loop containing nucleoside triphosphate hydrolases"/>
    <property type="match status" value="1"/>
</dbReference>
<evidence type="ECO:0000313" key="3">
    <source>
        <dbReference type="EMBL" id="RIE10099.1"/>
    </source>
</evidence>
<accession>A0A398D9C3</accession>
<dbReference type="GO" id="GO:0016791">
    <property type="term" value="F:phosphatase activity"/>
    <property type="evidence" value="ECO:0007669"/>
    <property type="project" value="TreeGrafter"/>
</dbReference>